<proteinExistence type="predicted"/>
<feature type="domain" description="Reverse transcriptase Ty1/copia-type" evidence="2">
    <location>
        <begin position="298"/>
        <end position="476"/>
    </location>
</feature>
<keyword evidence="4" id="KW-1185">Reference proteome</keyword>
<accession>A0ABN9RTU9</accession>
<evidence type="ECO:0000256" key="1">
    <source>
        <dbReference type="SAM" id="MobiDB-lite"/>
    </source>
</evidence>
<comment type="caution">
    <text evidence="3">The sequence shown here is derived from an EMBL/GenBank/DDBJ whole genome shotgun (WGS) entry which is preliminary data.</text>
</comment>
<evidence type="ECO:0000259" key="2">
    <source>
        <dbReference type="Pfam" id="PF07727"/>
    </source>
</evidence>
<reference evidence="3" key="1">
    <citation type="submission" date="2023-10" db="EMBL/GenBank/DDBJ databases">
        <authorList>
            <person name="Chen Y."/>
            <person name="Shah S."/>
            <person name="Dougan E. K."/>
            <person name="Thang M."/>
            <person name="Chan C."/>
        </authorList>
    </citation>
    <scope>NUCLEOTIDE SEQUENCE [LARGE SCALE GENOMIC DNA]</scope>
</reference>
<sequence length="768" mass="86052">VKKKEQREQHNRNAKKGIWRGPCVVIGHQGENTLVSLGGHTMLVAPEHIKALAPDDVWFPSGRGEIGQAVAELNRARDSLEQEEAQVEDIRPASGEPEAKPDEMEQAWREFIDNPDDSDLKLNVSEDPPQQEQIQVPPADVPQQAEEGRTYGPDGFRRRRATFDGGGSGDFGPAFKRLQTEREHAGSGALPARATSRDRAAAPDQEAAAGPEAGGARRRSRSAPRQVLQTSIVTERIKRKQADKEIHWRAIKDSDRGLFREAAAKQWSEWQKYGSCQVLSIEESEAIRGMIKPSLILPSRFVYRDKNAPLRTDKHPLPVKAKARLCVGGHMDPRLAQGDLRTGAPTVTRNSTMLFFTICQRFDLEIYAADVEAAFMQGDEQPDQQLCMAQPREGLPGLNPKQLIKILKGVFGLATAPRQWWAKLKRTLLAVEEKLSDNYVFRLHQHSLDPALYYGYDQHGELCAVVVAHVDDLLLGISHKYPGLYDRLHKLLPWGDWRGLPFTLCGKQAWRDQEEVLHLRQTEYANTIEEIPLSKERKTDLSSDATPAEFWTTAPHSERSAGVAMGQRTQNKPTIQDLLETNRLIKLARKHADVGLEFLKLRGPLCLVTYHDASWANADEPAEGAISKLLATTVGATSKDKKIKIRSQVTDCASLYDTMHKDGYSKLSSERRLLLDLVGLKESLEEEVSNEFVADDQRSQLPLFWVPSDQQLGDQFTKRSDGSAIRAVLRDTRLALQHQEPTDQAREHEAHLTSAGSLFKRAVRLVSF</sequence>
<evidence type="ECO:0000313" key="4">
    <source>
        <dbReference type="Proteomes" id="UP001189429"/>
    </source>
</evidence>
<dbReference type="Pfam" id="PF07727">
    <property type="entry name" value="RVT_2"/>
    <property type="match status" value="1"/>
</dbReference>
<feature type="compositionally biased region" description="Basic and acidic residues" evidence="1">
    <location>
        <begin position="97"/>
        <end position="112"/>
    </location>
</feature>
<name>A0ABN9RTU9_9DINO</name>
<dbReference type="Proteomes" id="UP001189429">
    <property type="component" value="Unassembled WGS sequence"/>
</dbReference>
<organism evidence="3 4">
    <name type="scientific">Prorocentrum cordatum</name>
    <dbReference type="NCBI Taxonomy" id="2364126"/>
    <lineage>
        <taxon>Eukaryota</taxon>
        <taxon>Sar</taxon>
        <taxon>Alveolata</taxon>
        <taxon>Dinophyceae</taxon>
        <taxon>Prorocentrales</taxon>
        <taxon>Prorocentraceae</taxon>
        <taxon>Prorocentrum</taxon>
    </lineage>
</organism>
<feature type="compositionally biased region" description="Low complexity" evidence="1">
    <location>
        <begin position="202"/>
        <end position="211"/>
    </location>
</feature>
<protein>
    <recommendedName>
        <fullName evidence="2">Reverse transcriptase Ty1/copia-type domain-containing protein</fullName>
    </recommendedName>
</protein>
<dbReference type="EMBL" id="CAUYUJ010008054">
    <property type="protein sequence ID" value="CAK0822743.1"/>
    <property type="molecule type" value="Genomic_DNA"/>
</dbReference>
<dbReference type="InterPro" id="IPR013103">
    <property type="entry name" value="RVT_2"/>
</dbReference>
<evidence type="ECO:0000313" key="3">
    <source>
        <dbReference type="EMBL" id="CAK0822743.1"/>
    </source>
</evidence>
<feature type="non-terminal residue" evidence="3">
    <location>
        <position position="1"/>
    </location>
</feature>
<feature type="region of interest" description="Disordered" evidence="1">
    <location>
        <begin position="82"/>
        <end position="227"/>
    </location>
</feature>
<gene>
    <name evidence="3" type="ORF">PCOR1329_LOCUS23677</name>
</gene>